<dbReference type="Proteomes" id="UP000183809">
    <property type="component" value="Unassembled WGS sequence"/>
</dbReference>
<dbReference type="GO" id="GO:0000139">
    <property type="term" value="C:Golgi membrane"/>
    <property type="evidence" value="ECO:0007669"/>
    <property type="project" value="TreeGrafter"/>
</dbReference>
<keyword evidence="5 7" id="KW-0472">Membrane</keyword>
<keyword evidence="4 7" id="KW-1133">Transmembrane helix</keyword>
<evidence type="ECO:0000313" key="9">
    <source>
        <dbReference type="Proteomes" id="UP000183809"/>
    </source>
</evidence>
<dbReference type="InterPro" id="IPR007881">
    <property type="entry name" value="UNC-50"/>
</dbReference>
<feature type="transmembrane region" description="Helical" evidence="7">
    <location>
        <begin position="289"/>
        <end position="309"/>
    </location>
</feature>
<accession>A0A1J9S3U9</accession>
<feature type="compositionally biased region" description="Polar residues" evidence="6">
    <location>
        <begin position="9"/>
        <end position="21"/>
    </location>
</feature>
<dbReference type="EMBL" id="MNUE01000021">
    <property type="protein sequence ID" value="OJD34660.1"/>
    <property type="molecule type" value="Genomic_DNA"/>
</dbReference>
<keyword evidence="3 7" id="KW-0812">Transmembrane</keyword>
<sequence length="327" mass="37133">MTPVPWRRSSPQPRSARTTPQLPELDVAFQAHALPEPSTRRRGLHCAQPTQAMNPQISLPRHGGPSNNFGGTVPSNRRQGVKMPRFFKRLFKFPQMDFETAVWEMMSLIIAPKKVFRSIYYHTKNTWHRPDPAFTYLLSFFLILTSLAWGLAYAEGFGKTLRIMLVFVFVHFIGLSLAVATSAYFLVGRLLGPGVPGLPGRRRQGLFVQPGDGEQLEFGYCFDVSIRAFFPVWFFLYVIQFLLMPLIARDFWVSSLVGNSLYLLAFGYYTIITFLGYNALPFLHHTELLLTPVAVFTVLWFISLFGANLPKHLAPVLWAGAKLRKSV</sequence>
<dbReference type="GeneID" id="31012880"/>
<dbReference type="AlphaFoldDB" id="A0A1J9S3U9"/>
<comment type="caution">
    <text evidence="8">The sequence shown here is derived from an EMBL/GenBank/DDBJ whole genome shotgun (WGS) entry which is preliminary data.</text>
</comment>
<feature type="region of interest" description="Disordered" evidence="6">
    <location>
        <begin position="1"/>
        <end position="23"/>
    </location>
</feature>
<feature type="region of interest" description="Disordered" evidence="6">
    <location>
        <begin position="55"/>
        <end position="75"/>
    </location>
</feature>
<evidence type="ECO:0000256" key="7">
    <source>
        <dbReference type="SAM" id="Phobius"/>
    </source>
</evidence>
<evidence type="ECO:0000256" key="4">
    <source>
        <dbReference type="ARBA" id="ARBA00022989"/>
    </source>
</evidence>
<dbReference type="STRING" id="236234.A0A1J9S3U9"/>
<dbReference type="RefSeq" id="XP_020130920.1">
    <property type="nucleotide sequence ID" value="XM_020272621.1"/>
</dbReference>
<evidence type="ECO:0000256" key="3">
    <source>
        <dbReference type="ARBA" id="ARBA00022692"/>
    </source>
</evidence>
<comment type="similarity">
    <text evidence="2">Belongs to the unc-50 family.</text>
</comment>
<evidence type="ECO:0000256" key="5">
    <source>
        <dbReference type="ARBA" id="ARBA00023136"/>
    </source>
</evidence>
<reference evidence="8 9" key="1">
    <citation type="submission" date="2016-10" db="EMBL/GenBank/DDBJ databases">
        <title>Proteomics and genomics reveal pathogen-plant mechanisms compatible with a hemibiotrophic lifestyle of Diplodia corticola.</title>
        <authorList>
            <person name="Fernandes I."/>
            <person name="De Jonge R."/>
            <person name="Van De Peer Y."/>
            <person name="Devreese B."/>
            <person name="Alves A."/>
            <person name="Esteves A.C."/>
        </authorList>
    </citation>
    <scope>NUCLEOTIDE SEQUENCE [LARGE SCALE GENOMIC DNA]</scope>
    <source>
        <strain evidence="8 9">CBS 112549</strain>
    </source>
</reference>
<gene>
    <name evidence="8" type="ORF">BKCO1_21000111</name>
</gene>
<feature type="transmembrane region" description="Helical" evidence="7">
    <location>
        <begin position="260"/>
        <end position="277"/>
    </location>
</feature>
<comment type="subcellular location">
    <subcellularLocation>
        <location evidence="1">Membrane</location>
        <topology evidence="1">Multi-pass membrane protein</topology>
    </subcellularLocation>
</comment>
<feature type="transmembrane region" description="Helical" evidence="7">
    <location>
        <begin position="228"/>
        <end position="248"/>
    </location>
</feature>
<organism evidence="8 9">
    <name type="scientific">Diplodia corticola</name>
    <dbReference type="NCBI Taxonomy" id="236234"/>
    <lineage>
        <taxon>Eukaryota</taxon>
        <taxon>Fungi</taxon>
        <taxon>Dikarya</taxon>
        <taxon>Ascomycota</taxon>
        <taxon>Pezizomycotina</taxon>
        <taxon>Dothideomycetes</taxon>
        <taxon>Dothideomycetes incertae sedis</taxon>
        <taxon>Botryosphaeriales</taxon>
        <taxon>Botryosphaeriaceae</taxon>
        <taxon>Diplodia</taxon>
    </lineage>
</organism>
<keyword evidence="9" id="KW-1185">Reference proteome</keyword>
<protein>
    <submittedName>
        <fullName evidence="8">Integral membrane protein</fullName>
    </submittedName>
</protein>
<proteinExistence type="inferred from homology"/>
<evidence type="ECO:0000256" key="2">
    <source>
        <dbReference type="ARBA" id="ARBA00006293"/>
    </source>
</evidence>
<dbReference type="PANTHER" id="PTHR12841:SF6">
    <property type="entry name" value="PROTEIN UNC-50 HOMOLOG"/>
    <property type="match status" value="1"/>
</dbReference>
<evidence type="ECO:0000256" key="6">
    <source>
        <dbReference type="SAM" id="MobiDB-lite"/>
    </source>
</evidence>
<dbReference type="PANTHER" id="PTHR12841">
    <property type="entry name" value="PROTEIN UNC-50 HOMOLOG"/>
    <property type="match status" value="1"/>
</dbReference>
<feature type="transmembrane region" description="Helical" evidence="7">
    <location>
        <begin position="133"/>
        <end position="153"/>
    </location>
</feature>
<dbReference type="Pfam" id="PF05216">
    <property type="entry name" value="UNC-50"/>
    <property type="match status" value="1"/>
</dbReference>
<evidence type="ECO:0000313" key="8">
    <source>
        <dbReference type="EMBL" id="OJD34660.1"/>
    </source>
</evidence>
<dbReference type="OrthoDB" id="10027013at2759"/>
<feature type="compositionally biased region" description="Polar residues" evidence="6">
    <location>
        <begin position="65"/>
        <end position="75"/>
    </location>
</feature>
<feature type="transmembrane region" description="Helical" evidence="7">
    <location>
        <begin position="165"/>
        <end position="187"/>
    </location>
</feature>
<evidence type="ECO:0000256" key="1">
    <source>
        <dbReference type="ARBA" id="ARBA00004141"/>
    </source>
</evidence>
<name>A0A1J9S3U9_9PEZI</name>